<dbReference type="AlphaFoldDB" id="A0A6J7AW46"/>
<evidence type="ECO:0000259" key="1">
    <source>
        <dbReference type="Pfam" id="PF04480"/>
    </source>
</evidence>
<reference evidence="2" key="1">
    <citation type="submission" date="2020-05" db="EMBL/GenBank/DDBJ databases">
        <authorList>
            <person name="Chiriac C."/>
            <person name="Salcher M."/>
            <person name="Ghai R."/>
            <person name="Kavagutti S V."/>
        </authorList>
    </citation>
    <scope>NUCLEOTIDE SEQUENCE</scope>
</reference>
<dbReference type="Gene3D" id="3.40.960.10">
    <property type="entry name" value="VSR Endonuclease"/>
    <property type="match status" value="1"/>
</dbReference>
<organism evidence="2">
    <name type="scientific">freshwater metagenome</name>
    <dbReference type="NCBI Taxonomy" id="449393"/>
    <lineage>
        <taxon>unclassified sequences</taxon>
        <taxon>metagenomes</taxon>
        <taxon>ecological metagenomes</taxon>
    </lineage>
</organism>
<sequence>MLDLLIDERRGMTPTESGLERRFAHILTKAGERPFRRQVNFSDHEGWICRADFADDSSPTVAFMDGDTYHRALLDRRHDDMQTRRLTATGLTVLRFSDLTILYEPATVLARVRRARERSA</sequence>
<gene>
    <name evidence="2" type="ORF">UFOPK3139_03389</name>
</gene>
<protein>
    <submittedName>
        <fullName evidence="2">Unannotated protein</fullName>
    </submittedName>
</protein>
<dbReference type="SUPFAM" id="SSF52980">
    <property type="entry name" value="Restriction endonuclease-like"/>
    <property type="match status" value="1"/>
</dbReference>
<proteinExistence type="predicted"/>
<dbReference type="InterPro" id="IPR007569">
    <property type="entry name" value="DUF559"/>
</dbReference>
<dbReference type="Pfam" id="PF04480">
    <property type="entry name" value="DUF559"/>
    <property type="match status" value="1"/>
</dbReference>
<dbReference type="EMBL" id="CAFABA010000270">
    <property type="protein sequence ID" value="CAB4836943.1"/>
    <property type="molecule type" value="Genomic_DNA"/>
</dbReference>
<evidence type="ECO:0000313" key="2">
    <source>
        <dbReference type="EMBL" id="CAB4836943.1"/>
    </source>
</evidence>
<accession>A0A6J7AW46</accession>
<feature type="domain" description="DUF559" evidence="1">
    <location>
        <begin position="32"/>
        <end position="113"/>
    </location>
</feature>
<name>A0A6J7AW46_9ZZZZ</name>
<dbReference type="InterPro" id="IPR011335">
    <property type="entry name" value="Restrct_endonuc-II-like"/>
</dbReference>